<keyword evidence="2" id="KW-1185">Reference proteome</keyword>
<dbReference type="Proteomes" id="UP001152798">
    <property type="component" value="Chromosome 4"/>
</dbReference>
<evidence type="ECO:0000313" key="2">
    <source>
        <dbReference type="Proteomes" id="UP001152798"/>
    </source>
</evidence>
<dbReference type="EMBL" id="OV725080">
    <property type="protein sequence ID" value="CAH1400226.1"/>
    <property type="molecule type" value="Genomic_DNA"/>
</dbReference>
<sequence>MRSQIVRAQSISSVEICTYSRSKTNDNRTRKSPKMSGKIVKQVKQTTSAKFLLPSRAIHTIKQYFLRSTVKDKKYAEDIPCLPFREGELRKETTSIDYVKPQRKTTKINKKHKLALKTAAGNVTQSNMFRLKQV</sequence>
<evidence type="ECO:0000313" key="1">
    <source>
        <dbReference type="EMBL" id="CAH1400226.1"/>
    </source>
</evidence>
<protein>
    <submittedName>
        <fullName evidence="1">Uncharacterized protein</fullName>
    </submittedName>
</protein>
<dbReference type="AlphaFoldDB" id="A0A9P0MRB0"/>
<accession>A0A9P0MRB0</accession>
<gene>
    <name evidence="1" type="ORF">NEZAVI_LOCUS9515</name>
</gene>
<reference evidence="1" key="1">
    <citation type="submission" date="2022-01" db="EMBL/GenBank/DDBJ databases">
        <authorList>
            <person name="King R."/>
        </authorList>
    </citation>
    <scope>NUCLEOTIDE SEQUENCE</scope>
</reference>
<proteinExistence type="predicted"/>
<organism evidence="1 2">
    <name type="scientific">Nezara viridula</name>
    <name type="common">Southern green stink bug</name>
    <name type="synonym">Cimex viridulus</name>
    <dbReference type="NCBI Taxonomy" id="85310"/>
    <lineage>
        <taxon>Eukaryota</taxon>
        <taxon>Metazoa</taxon>
        <taxon>Ecdysozoa</taxon>
        <taxon>Arthropoda</taxon>
        <taxon>Hexapoda</taxon>
        <taxon>Insecta</taxon>
        <taxon>Pterygota</taxon>
        <taxon>Neoptera</taxon>
        <taxon>Paraneoptera</taxon>
        <taxon>Hemiptera</taxon>
        <taxon>Heteroptera</taxon>
        <taxon>Panheteroptera</taxon>
        <taxon>Pentatomomorpha</taxon>
        <taxon>Pentatomoidea</taxon>
        <taxon>Pentatomidae</taxon>
        <taxon>Pentatominae</taxon>
        <taxon>Nezara</taxon>
    </lineage>
</organism>
<name>A0A9P0MRB0_NEZVI</name>